<accession>A0A840RMR1</accession>
<evidence type="ECO:0000259" key="7">
    <source>
        <dbReference type="PROSITE" id="PS50850"/>
    </source>
</evidence>
<dbReference type="RefSeq" id="WP_184103118.1">
    <property type="nucleotide sequence ID" value="NZ_JACHHN010000011.1"/>
</dbReference>
<feature type="transmembrane region" description="Helical" evidence="6">
    <location>
        <begin position="72"/>
        <end position="92"/>
    </location>
</feature>
<dbReference type="GO" id="GO:0022857">
    <property type="term" value="F:transmembrane transporter activity"/>
    <property type="evidence" value="ECO:0007669"/>
    <property type="project" value="InterPro"/>
</dbReference>
<feature type="transmembrane region" description="Helical" evidence="6">
    <location>
        <begin position="337"/>
        <end position="360"/>
    </location>
</feature>
<evidence type="ECO:0000256" key="3">
    <source>
        <dbReference type="ARBA" id="ARBA00022692"/>
    </source>
</evidence>
<feature type="domain" description="Major facilitator superfamily (MFS) profile" evidence="7">
    <location>
        <begin position="7"/>
        <end position="407"/>
    </location>
</feature>
<keyword evidence="5 6" id="KW-0472">Membrane</keyword>
<dbReference type="PROSITE" id="PS50850">
    <property type="entry name" value="MFS"/>
    <property type="match status" value="1"/>
</dbReference>
<dbReference type="InterPro" id="IPR011701">
    <property type="entry name" value="MFS"/>
</dbReference>
<keyword evidence="4 6" id="KW-1133">Transmembrane helix</keyword>
<name>A0A840RMR1_9NEIS</name>
<gene>
    <name evidence="8" type="ORF">HNQ50_004239</name>
</gene>
<evidence type="ECO:0000256" key="2">
    <source>
        <dbReference type="ARBA" id="ARBA00022475"/>
    </source>
</evidence>
<dbReference type="PANTHER" id="PTHR43124">
    <property type="entry name" value="PURINE EFFLUX PUMP PBUE"/>
    <property type="match status" value="1"/>
</dbReference>
<dbReference type="SUPFAM" id="SSF103473">
    <property type="entry name" value="MFS general substrate transporter"/>
    <property type="match status" value="1"/>
</dbReference>
<evidence type="ECO:0000313" key="9">
    <source>
        <dbReference type="Proteomes" id="UP000543030"/>
    </source>
</evidence>
<evidence type="ECO:0000256" key="6">
    <source>
        <dbReference type="SAM" id="Phobius"/>
    </source>
</evidence>
<dbReference type="EMBL" id="JACHHN010000011">
    <property type="protein sequence ID" value="MBB5193482.1"/>
    <property type="molecule type" value="Genomic_DNA"/>
</dbReference>
<dbReference type="GO" id="GO:0005886">
    <property type="term" value="C:plasma membrane"/>
    <property type="evidence" value="ECO:0007669"/>
    <property type="project" value="UniProtKB-SubCell"/>
</dbReference>
<organism evidence="8 9">
    <name type="scientific">Silvimonas terrae</name>
    <dbReference type="NCBI Taxonomy" id="300266"/>
    <lineage>
        <taxon>Bacteria</taxon>
        <taxon>Pseudomonadati</taxon>
        <taxon>Pseudomonadota</taxon>
        <taxon>Betaproteobacteria</taxon>
        <taxon>Neisseriales</taxon>
        <taxon>Chitinibacteraceae</taxon>
        <taxon>Silvimonas</taxon>
    </lineage>
</organism>
<feature type="transmembrane region" description="Helical" evidence="6">
    <location>
        <begin position="372"/>
        <end position="395"/>
    </location>
</feature>
<feature type="transmembrane region" description="Helical" evidence="6">
    <location>
        <begin position="46"/>
        <end position="65"/>
    </location>
</feature>
<comment type="caution">
    <text evidence="8">The sequence shown here is derived from an EMBL/GenBank/DDBJ whole genome shotgun (WGS) entry which is preliminary data.</text>
</comment>
<dbReference type="Gene3D" id="1.20.1250.20">
    <property type="entry name" value="MFS general substrate transporter like domains"/>
    <property type="match status" value="2"/>
</dbReference>
<comment type="subcellular location">
    <subcellularLocation>
        <location evidence="1">Cell membrane</location>
        <topology evidence="1">Multi-pass membrane protein</topology>
    </subcellularLocation>
</comment>
<proteinExistence type="predicted"/>
<feature type="transmembrane region" description="Helical" evidence="6">
    <location>
        <begin position="280"/>
        <end position="299"/>
    </location>
</feature>
<evidence type="ECO:0000256" key="1">
    <source>
        <dbReference type="ARBA" id="ARBA00004651"/>
    </source>
</evidence>
<feature type="transmembrane region" description="Helical" evidence="6">
    <location>
        <begin position="208"/>
        <end position="226"/>
    </location>
</feature>
<protein>
    <submittedName>
        <fullName evidence="8">MFS family permease</fullName>
    </submittedName>
</protein>
<feature type="transmembrane region" description="Helical" evidence="6">
    <location>
        <begin position="246"/>
        <end position="268"/>
    </location>
</feature>
<evidence type="ECO:0000313" key="8">
    <source>
        <dbReference type="EMBL" id="MBB5193482.1"/>
    </source>
</evidence>
<dbReference type="InterPro" id="IPR050189">
    <property type="entry name" value="MFS_Efflux_Transporters"/>
</dbReference>
<sequence length="407" mass="43598">MSAALRVFVLFALGYFVSYVYRGVNLGFAPYLTHEMGLSGADLGLLTSLYFLGFASAQLPVGILLDRFGSRRVTAILILVAATGSAVFGLAHGKAGLMVGRLLIGVGLSACLGAAFKALAQWYEVKRLPLVNGLTMAVGGLGGVAMGTPLLWLLDKTDWRSVCLGLSAFSVAVALAIWFGVPSSKEVSTRSDFRTQLAGTWQVLRSGVFWRIAAFSSLTQAVFYTMQSLWMAPWLRDVNGLSARQAGQVISILGVAMVVGSVGFGFLARSLEHRGVSVRTFSGLGMLVFVVIQALIMAQVPVPAWVLWTGYGLFGGCGILSYAVLVEHFPLNLIGRVNTSLTLVIFVLIFIGQVAVGTVLDFWPVVNGHYPALAHLTAWGILLGLQIIAAIWYFAPRRKVISLAIYG</sequence>
<evidence type="ECO:0000256" key="5">
    <source>
        <dbReference type="ARBA" id="ARBA00023136"/>
    </source>
</evidence>
<keyword evidence="3 6" id="KW-0812">Transmembrane</keyword>
<feature type="transmembrane region" description="Helical" evidence="6">
    <location>
        <begin position="305"/>
        <end position="325"/>
    </location>
</feature>
<keyword evidence="2" id="KW-1003">Cell membrane</keyword>
<dbReference type="Pfam" id="PF07690">
    <property type="entry name" value="MFS_1"/>
    <property type="match status" value="1"/>
</dbReference>
<feature type="transmembrane region" description="Helical" evidence="6">
    <location>
        <begin position="159"/>
        <end position="181"/>
    </location>
</feature>
<dbReference type="PANTHER" id="PTHR43124:SF3">
    <property type="entry name" value="CHLORAMPHENICOL EFFLUX PUMP RV0191"/>
    <property type="match status" value="1"/>
</dbReference>
<dbReference type="InterPro" id="IPR020846">
    <property type="entry name" value="MFS_dom"/>
</dbReference>
<reference evidence="8 9" key="1">
    <citation type="submission" date="2020-08" db="EMBL/GenBank/DDBJ databases">
        <title>Genomic Encyclopedia of Type Strains, Phase IV (KMG-IV): sequencing the most valuable type-strain genomes for metagenomic binning, comparative biology and taxonomic classification.</title>
        <authorList>
            <person name="Goeker M."/>
        </authorList>
    </citation>
    <scope>NUCLEOTIDE SEQUENCE [LARGE SCALE GENOMIC DNA]</scope>
    <source>
        <strain evidence="8 9">DSM 18233</strain>
    </source>
</reference>
<keyword evidence="9" id="KW-1185">Reference proteome</keyword>
<dbReference type="InterPro" id="IPR036259">
    <property type="entry name" value="MFS_trans_sf"/>
</dbReference>
<dbReference type="Proteomes" id="UP000543030">
    <property type="component" value="Unassembled WGS sequence"/>
</dbReference>
<feature type="transmembrane region" description="Helical" evidence="6">
    <location>
        <begin position="98"/>
        <end position="119"/>
    </location>
</feature>
<feature type="transmembrane region" description="Helical" evidence="6">
    <location>
        <begin position="131"/>
        <end position="153"/>
    </location>
</feature>
<dbReference type="AlphaFoldDB" id="A0A840RMR1"/>
<evidence type="ECO:0000256" key="4">
    <source>
        <dbReference type="ARBA" id="ARBA00022989"/>
    </source>
</evidence>